<comment type="subcellular location">
    <subcellularLocation>
        <location evidence="1">Cell outer membrane</location>
    </subcellularLocation>
</comment>
<accession>A0A328TS85</accession>
<keyword evidence="3" id="KW-0998">Cell outer membrane</keyword>
<comment type="caution">
    <text evidence="4">The sequence shown here is derived from an EMBL/GenBank/DDBJ whole genome shotgun (WGS) entry which is preliminary data.</text>
</comment>
<name>A0A328TS85_9GAMM</name>
<dbReference type="Proteomes" id="UP000244334">
    <property type="component" value="Unassembled WGS sequence"/>
</dbReference>
<dbReference type="GO" id="GO:0009279">
    <property type="term" value="C:cell outer membrane"/>
    <property type="evidence" value="ECO:0007669"/>
    <property type="project" value="UniProtKB-SubCell"/>
</dbReference>
<protein>
    <submittedName>
        <fullName evidence="4">Vitamin B12 transporter BtuB domain protein</fullName>
    </submittedName>
</protein>
<evidence type="ECO:0000256" key="1">
    <source>
        <dbReference type="ARBA" id="ARBA00004442"/>
    </source>
</evidence>
<keyword evidence="2" id="KW-0472">Membrane</keyword>
<evidence type="ECO:0000256" key="3">
    <source>
        <dbReference type="ARBA" id="ARBA00023237"/>
    </source>
</evidence>
<gene>
    <name evidence="4" type="primary">btuB</name>
    <name evidence="4" type="ORF">ACZ87_02540</name>
</gene>
<proteinExistence type="predicted"/>
<evidence type="ECO:0000256" key="2">
    <source>
        <dbReference type="ARBA" id="ARBA00023136"/>
    </source>
</evidence>
<organism evidence="4 5">
    <name type="scientific">Candidatus Erwinia dacicola</name>
    <dbReference type="NCBI Taxonomy" id="252393"/>
    <lineage>
        <taxon>Bacteria</taxon>
        <taxon>Pseudomonadati</taxon>
        <taxon>Pseudomonadota</taxon>
        <taxon>Gammaproteobacteria</taxon>
        <taxon>Enterobacterales</taxon>
        <taxon>Erwiniaceae</taxon>
        <taxon>Erwinia</taxon>
    </lineage>
</organism>
<dbReference type="Gene3D" id="2.40.170.20">
    <property type="entry name" value="TonB-dependent receptor, beta-barrel domain"/>
    <property type="match status" value="1"/>
</dbReference>
<evidence type="ECO:0000313" key="5">
    <source>
        <dbReference type="Proteomes" id="UP000244334"/>
    </source>
</evidence>
<keyword evidence="5" id="KW-1185">Reference proteome</keyword>
<dbReference type="AlphaFoldDB" id="A0A328TS85"/>
<reference evidence="4" key="1">
    <citation type="submission" date="2018-04" db="EMBL/GenBank/DDBJ databases">
        <title>Genomes of the Obligate Erwinia dacicola and Facultative Enterobacter sp. OLF Endosymbionts of the Olive Fruit fly, Bactrocera oleae.</title>
        <authorList>
            <person name="Estes A.M."/>
            <person name="Hearn D.J."/>
            <person name="Agarwal S."/>
            <person name="Pierson E.A."/>
            <person name="Dunning-Hotopp J.C."/>
        </authorList>
    </citation>
    <scope>NUCLEOTIDE SEQUENCE [LARGE SCALE GENOMIC DNA]</scope>
    <source>
        <strain evidence="4">Oroville</strain>
    </source>
</reference>
<dbReference type="EMBL" id="LJAM02000291">
    <property type="protein sequence ID" value="RAP70656.1"/>
    <property type="molecule type" value="Genomic_DNA"/>
</dbReference>
<dbReference type="InterPro" id="IPR036942">
    <property type="entry name" value="Beta-barrel_TonB_sf"/>
</dbReference>
<sequence>MPDVRQLYSQSWDTGLRLNRGIYSLQLIASYSHTKDLNFDPSKGRYGLASALDDVQQYNLQWGNTLAVGYGTVSGCFDWQKQTSEPSTNPVAAG</sequence>
<evidence type="ECO:0000313" key="4">
    <source>
        <dbReference type="EMBL" id="RAP70656.1"/>
    </source>
</evidence>